<feature type="domain" description="DUF2231" evidence="3">
    <location>
        <begin position="249"/>
        <end position="388"/>
    </location>
</feature>
<feature type="transmembrane region" description="Helical" evidence="2">
    <location>
        <begin position="253"/>
        <end position="271"/>
    </location>
</feature>
<protein>
    <recommendedName>
        <fullName evidence="3">DUF2231 domain-containing protein</fullName>
    </recommendedName>
</protein>
<organism evidence="4 5">
    <name type="scientific">Methylotenera oryzisoli</name>
    <dbReference type="NCBI Taxonomy" id="2080758"/>
    <lineage>
        <taxon>Bacteria</taxon>
        <taxon>Pseudomonadati</taxon>
        <taxon>Pseudomonadota</taxon>
        <taxon>Betaproteobacteria</taxon>
        <taxon>Nitrosomonadales</taxon>
        <taxon>Methylophilaceae</taxon>
        <taxon>Methylotenera</taxon>
    </lineage>
</organism>
<dbReference type="AlphaFoldDB" id="A0A4Y9VUE4"/>
<evidence type="ECO:0000256" key="1">
    <source>
        <dbReference type="SAM" id="MobiDB-lite"/>
    </source>
</evidence>
<evidence type="ECO:0000313" key="4">
    <source>
        <dbReference type="EMBL" id="TFW72506.1"/>
    </source>
</evidence>
<gene>
    <name evidence="4" type="ORF">C3Y98_02540</name>
</gene>
<evidence type="ECO:0000313" key="5">
    <source>
        <dbReference type="Proteomes" id="UP000297706"/>
    </source>
</evidence>
<feature type="compositionally biased region" description="Basic and acidic residues" evidence="1">
    <location>
        <begin position="408"/>
        <end position="436"/>
    </location>
</feature>
<feature type="region of interest" description="Disordered" evidence="1">
    <location>
        <begin position="69"/>
        <end position="110"/>
    </location>
</feature>
<dbReference type="Proteomes" id="UP000297706">
    <property type="component" value="Unassembled WGS sequence"/>
</dbReference>
<feature type="compositionally biased region" description="Basic and acidic residues" evidence="1">
    <location>
        <begin position="203"/>
        <end position="220"/>
    </location>
</feature>
<dbReference type="Pfam" id="PF09990">
    <property type="entry name" value="DUF2231"/>
    <property type="match status" value="1"/>
</dbReference>
<feature type="compositionally biased region" description="Low complexity" evidence="1">
    <location>
        <begin position="78"/>
        <end position="92"/>
    </location>
</feature>
<feature type="transmembrane region" description="Helical" evidence="2">
    <location>
        <begin position="359"/>
        <end position="378"/>
    </location>
</feature>
<feature type="region of interest" description="Disordered" evidence="1">
    <location>
        <begin position="394"/>
        <end position="436"/>
    </location>
</feature>
<dbReference type="EMBL" id="PQVH01000005">
    <property type="protein sequence ID" value="TFW72506.1"/>
    <property type="molecule type" value="Genomic_DNA"/>
</dbReference>
<feature type="transmembrane region" description="Helical" evidence="2">
    <location>
        <begin position="330"/>
        <end position="347"/>
    </location>
</feature>
<keyword evidence="2" id="KW-1133">Transmembrane helix</keyword>
<feature type="compositionally biased region" description="Polar residues" evidence="1">
    <location>
        <begin position="185"/>
        <end position="196"/>
    </location>
</feature>
<sequence length="436" mass="46879">MNYIFPKRQLSAIIRPYLLGLLTLLVFGTTTAFALEDSATTSSDAPYQSAFEGYRAISKDTLTDWKSINQSSGGSGHAGHQMQGMQHDMQSGEMGSAEPTMDHSGMDHSKMAHNDAQVNSAPNNKMDHDMANMSHQHMNHEMPSEKSIPSPSTKSGSTMDHSKMTSMEHQHGASDSSMGKMDHSQMANMAQPSNKTEPNDPEAAPHAHGSENGMQDHDMTEPMPSMDKTPETSAATAQPASTGFSIIPNMHPAVVHFPIALTLISLLFGLGAHMLRKHSAVPLLAAAGHFTLWLAALSAVVAAVFGWLAFNSGMNHDDAGHAAMLLHRKWAIPAALGLVVLAGWDAWKTRANQVMSLPVLALLFVLSSAIATTAWLGGEIVYRHGIGVLSLPSAEGAGHNHQHNSANETEHAHEATKLEEHSTHQHEATQGEVHEH</sequence>
<comment type="caution">
    <text evidence="4">The sequence shown here is derived from an EMBL/GenBank/DDBJ whole genome shotgun (WGS) entry which is preliminary data.</text>
</comment>
<keyword evidence="2" id="KW-0472">Membrane</keyword>
<proteinExistence type="predicted"/>
<reference evidence="4 5" key="1">
    <citation type="submission" date="2018-02" db="EMBL/GenBank/DDBJ databases">
        <title>A novel lanthanide dependent methylotroph, Methylotenera sp. La3113.</title>
        <authorList>
            <person name="Lv H."/>
            <person name="Tani A."/>
        </authorList>
    </citation>
    <scope>NUCLEOTIDE SEQUENCE [LARGE SCALE GENOMIC DNA]</scope>
    <source>
        <strain evidence="4 5">La3113</strain>
    </source>
</reference>
<evidence type="ECO:0000256" key="2">
    <source>
        <dbReference type="SAM" id="Phobius"/>
    </source>
</evidence>
<dbReference type="RefSeq" id="WP_135276560.1">
    <property type="nucleotide sequence ID" value="NZ_PQVH01000005.1"/>
</dbReference>
<accession>A0A4Y9VUE4</accession>
<keyword evidence="5" id="KW-1185">Reference proteome</keyword>
<dbReference type="OrthoDB" id="5574313at2"/>
<evidence type="ECO:0000259" key="3">
    <source>
        <dbReference type="Pfam" id="PF09990"/>
    </source>
</evidence>
<name>A0A4Y9VUE4_9PROT</name>
<feature type="compositionally biased region" description="Basic and acidic residues" evidence="1">
    <location>
        <begin position="100"/>
        <end position="110"/>
    </location>
</feature>
<feature type="region of interest" description="Disordered" evidence="1">
    <location>
        <begin position="138"/>
        <end position="237"/>
    </location>
</feature>
<feature type="transmembrane region" description="Helical" evidence="2">
    <location>
        <begin position="283"/>
        <end position="310"/>
    </location>
</feature>
<keyword evidence="2" id="KW-0812">Transmembrane</keyword>
<feature type="compositionally biased region" description="Polar residues" evidence="1">
    <location>
        <begin position="147"/>
        <end position="159"/>
    </location>
</feature>
<feature type="compositionally biased region" description="Basic and acidic residues" evidence="1">
    <location>
        <begin position="160"/>
        <end position="172"/>
    </location>
</feature>
<dbReference type="InterPro" id="IPR019251">
    <property type="entry name" value="DUF2231_TM"/>
</dbReference>